<keyword evidence="2 6" id="KW-0949">S-adenosyl-L-methionine</keyword>
<accession>A0A101FS24</accession>
<dbReference type="GO" id="GO:0003824">
    <property type="term" value="F:catalytic activity"/>
    <property type="evidence" value="ECO:0007669"/>
    <property type="project" value="InterPro"/>
</dbReference>
<comment type="cofactor">
    <cofactor evidence="6">
        <name>[4Fe-4S] cluster</name>
        <dbReference type="ChEBI" id="CHEBI:49883"/>
    </cofactor>
    <text evidence="6">Binds 1 [4Fe-4S] cluster. The cluster is coordinated with 3 cysteines and an exchangeable S-adenosyl-L-methionine.</text>
</comment>
<keyword evidence="3 6" id="KW-0479">Metal-binding</keyword>
<evidence type="ECO:0000256" key="5">
    <source>
        <dbReference type="ARBA" id="ARBA00023014"/>
    </source>
</evidence>
<dbReference type="GO" id="GO:0051539">
    <property type="term" value="F:4 iron, 4 sulfur cluster binding"/>
    <property type="evidence" value="ECO:0007669"/>
    <property type="project" value="UniProtKB-KW"/>
</dbReference>
<evidence type="ECO:0000256" key="3">
    <source>
        <dbReference type="ARBA" id="ARBA00022723"/>
    </source>
</evidence>
<dbReference type="PANTHER" id="PTHR30352:SF5">
    <property type="entry name" value="PYRUVATE FORMATE-LYASE 1-ACTIVATING ENZYME"/>
    <property type="match status" value="1"/>
</dbReference>
<dbReference type="SUPFAM" id="SSF102114">
    <property type="entry name" value="Radical SAM enzymes"/>
    <property type="match status" value="1"/>
</dbReference>
<protein>
    <submittedName>
        <fullName evidence="8">Radical SAM domain protein</fullName>
    </submittedName>
</protein>
<name>A0A101FS24_9EURY</name>
<dbReference type="Gene3D" id="3.20.20.70">
    <property type="entry name" value="Aldolase class I"/>
    <property type="match status" value="1"/>
</dbReference>
<evidence type="ECO:0000256" key="2">
    <source>
        <dbReference type="ARBA" id="ARBA00022691"/>
    </source>
</evidence>
<evidence type="ECO:0000256" key="6">
    <source>
        <dbReference type="PIRSR" id="PIRSR004869-50"/>
    </source>
</evidence>
<dbReference type="PANTHER" id="PTHR30352">
    <property type="entry name" value="PYRUVATE FORMATE-LYASE-ACTIVATING ENZYME"/>
    <property type="match status" value="1"/>
</dbReference>
<evidence type="ECO:0000259" key="7">
    <source>
        <dbReference type="PROSITE" id="PS51918"/>
    </source>
</evidence>
<dbReference type="Proteomes" id="UP000057043">
    <property type="component" value="Unassembled WGS sequence"/>
</dbReference>
<evidence type="ECO:0000256" key="1">
    <source>
        <dbReference type="ARBA" id="ARBA00022485"/>
    </source>
</evidence>
<evidence type="ECO:0000256" key="4">
    <source>
        <dbReference type="ARBA" id="ARBA00023004"/>
    </source>
</evidence>
<dbReference type="InterPro" id="IPR034457">
    <property type="entry name" value="Organic_radical-activating"/>
</dbReference>
<dbReference type="PROSITE" id="PS51918">
    <property type="entry name" value="RADICAL_SAM"/>
    <property type="match status" value="1"/>
</dbReference>
<reference evidence="8 9" key="1">
    <citation type="journal article" date="2015" name="MBio">
        <title>Genome-Resolved Metagenomic Analysis Reveals Roles for Candidate Phyla and Other Microbial Community Members in Biogeochemical Transformations in Oil Reservoirs.</title>
        <authorList>
            <person name="Hu P."/>
            <person name="Tom L."/>
            <person name="Singh A."/>
            <person name="Thomas B.C."/>
            <person name="Baker B.J."/>
            <person name="Piceno Y.M."/>
            <person name="Andersen G.L."/>
            <person name="Banfield J.F."/>
        </authorList>
    </citation>
    <scope>NUCLEOTIDE SEQUENCE [LARGE SCALE GENOMIC DNA]</scope>
    <source>
        <strain evidence="8">57_489</strain>
    </source>
</reference>
<dbReference type="EMBL" id="LGFT01000084">
    <property type="protein sequence ID" value="KUK43339.1"/>
    <property type="molecule type" value="Genomic_DNA"/>
</dbReference>
<dbReference type="InterPro" id="IPR058240">
    <property type="entry name" value="rSAM_sf"/>
</dbReference>
<feature type="binding site" evidence="6">
    <location>
        <position position="86"/>
    </location>
    <ligand>
        <name>[4Fe-4S] cluster</name>
        <dbReference type="ChEBI" id="CHEBI:49883"/>
        <note>4Fe-4S-S-AdoMet</note>
    </ligand>
</feature>
<dbReference type="GO" id="GO:0046872">
    <property type="term" value="F:metal ion binding"/>
    <property type="evidence" value="ECO:0007669"/>
    <property type="project" value="UniProtKB-KW"/>
</dbReference>
<dbReference type="NCBIfam" id="TIGR04337">
    <property type="entry name" value="AmmeMemoSam_rS"/>
    <property type="match status" value="1"/>
</dbReference>
<dbReference type="InterPro" id="IPR013785">
    <property type="entry name" value="Aldolase_TIM"/>
</dbReference>
<dbReference type="SMART" id="SM00729">
    <property type="entry name" value="Elp3"/>
    <property type="match status" value="1"/>
</dbReference>
<dbReference type="SFLD" id="SFLDS00029">
    <property type="entry name" value="Radical_SAM"/>
    <property type="match status" value="1"/>
</dbReference>
<keyword evidence="4 6" id="KW-0408">Iron</keyword>
<dbReference type="PATRIC" id="fig|301375.7.peg.1334"/>
<sequence>MTEAMFYEKLEGGDVRCGLCNHFCRIKPNKRGICGVRENENGTLETLVYGKLIAMHVDPIEKKPLYHFMPGHLSYSIATAGCNFRCLHCQNAEISQMPSEKGIIPGEEVEAERVVAEALAAGCKSIAYTYTEPTIFFEYALDVSKLAVERGLKNVFVSNGYMSEEATRLIEPYLDAINVDLKGDDEFYKKVCGARLDPVKRTIELMWSLGIWVEVTTLVIPGYNDSDQKLREIAEFLVGISPEIPWHVTAFRPTYKLKDAPPTSAKTIRQAAEIGRNAGLSYVYGGNIPGEDENTVCPSCGETLVERFSFRVARNGVVEGKCPKCGEGVAGVW</sequence>
<keyword evidence="1" id="KW-0004">4Fe-4S</keyword>
<dbReference type="InterPro" id="IPR006638">
    <property type="entry name" value="Elp3/MiaA/NifB-like_rSAM"/>
</dbReference>
<evidence type="ECO:0000313" key="9">
    <source>
        <dbReference type="Proteomes" id="UP000057043"/>
    </source>
</evidence>
<dbReference type="Pfam" id="PF04055">
    <property type="entry name" value="Radical_SAM"/>
    <property type="match status" value="1"/>
</dbReference>
<dbReference type="PIRSF" id="PIRSF004869">
    <property type="entry name" value="PflX_prd"/>
    <property type="match status" value="1"/>
</dbReference>
<feature type="domain" description="Radical SAM core" evidence="7">
    <location>
        <begin position="67"/>
        <end position="287"/>
    </location>
</feature>
<feature type="binding site" evidence="6">
    <location>
        <position position="82"/>
    </location>
    <ligand>
        <name>[4Fe-4S] cluster</name>
        <dbReference type="ChEBI" id="CHEBI:49883"/>
        <note>4Fe-4S-S-AdoMet</note>
    </ligand>
</feature>
<evidence type="ECO:0000313" key="8">
    <source>
        <dbReference type="EMBL" id="KUK43339.1"/>
    </source>
</evidence>
<dbReference type="CDD" id="cd01335">
    <property type="entry name" value="Radical_SAM"/>
    <property type="match status" value="1"/>
</dbReference>
<keyword evidence="5 6" id="KW-0411">Iron-sulfur</keyword>
<dbReference type="InterPro" id="IPR027596">
    <property type="entry name" value="AmmeMemoSam_rS"/>
</dbReference>
<organism evidence="8 9">
    <name type="scientific">Methanothrix harundinacea</name>
    <dbReference type="NCBI Taxonomy" id="301375"/>
    <lineage>
        <taxon>Archaea</taxon>
        <taxon>Methanobacteriati</taxon>
        <taxon>Methanobacteriota</taxon>
        <taxon>Stenosarchaea group</taxon>
        <taxon>Methanomicrobia</taxon>
        <taxon>Methanotrichales</taxon>
        <taxon>Methanotrichaceae</taxon>
        <taxon>Methanothrix</taxon>
    </lineage>
</organism>
<dbReference type="AlphaFoldDB" id="A0A101FS24"/>
<dbReference type="InterPro" id="IPR016431">
    <property type="entry name" value="Pyrv-formate_lyase-activ_prd"/>
</dbReference>
<gene>
    <name evidence="8" type="ORF">XD72_2281</name>
</gene>
<dbReference type="InterPro" id="IPR007197">
    <property type="entry name" value="rSAM"/>
</dbReference>
<dbReference type="SFLD" id="SFLDG01101">
    <property type="entry name" value="Uncharacterised_Radical_SAM_Su"/>
    <property type="match status" value="1"/>
</dbReference>
<feature type="binding site" evidence="6">
    <location>
        <position position="89"/>
    </location>
    <ligand>
        <name>[4Fe-4S] cluster</name>
        <dbReference type="ChEBI" id="CHEBI:49883"/>
        <note>4Fe-4S-S-AdoMet</note>
    </ligand>
</feature>
<proteinExistence type="predicted"/>
<comment type="caution">
    <text evidence="8">The sequence shown here is derived from an EMBL/GenBank/DDBJ whole genome shotgun (WGS) entry which is preliminary data.</text>
</comment>